<evidence type="ECO:0000313" key="1">
    <source>
        <dbReference type="EMBL" id="OCA17882.1"/>
    </source>
</evidence>
<organism evidence="1">
    <name type="scientific">Xenopus tropicalis</name>
    <name type="common">Western clawed frog</name>
    <name type="synonym">Silurana tropicalis</name>
    <dbReference type="NCBI Taxonomy" id="8364"/>
    <lineage>
        <taxon>Eukaryota</taxon>
        <taxon>Metazoa</taxon>
        <taxon>Chordata</taxon>
        <taxon>Craniata</taxon>
        <taxon>Vertebrata</taxon>
        <taxon>Euteleostomi</taxon>
        <taxon>Amphibia</taxon>
        <taxon>Batrachia</taxon>
        <taxon>Anura</taxon>
        <taxon>Pipoidea</taxon>
        <taxon>Pipidae</taxon>
        <taxon>Xenopodinae</taxon>
        <taxon>Xenopus</taxon>
        <taxon>Silurana</taxon>
    </lineage>
</organism>
<sequence>MAAAQPLYELKELLGASASSGNFVDGKFLSVEEVYNCLMNKPIGLNNAGQTMSRYLGKTLGDPYLKLGMALPVTTLRHVTTERPTREILASESFKTQNWSNLPWKHPNARLSYWSIQVPPESTERACLKAFQDLVPPEGSKDLEKYFNRQFANSPAFNSASCYGNFKFSLPLSDLLSEYKEQHCQGAEPEFRVLGTAMYKQEIAHIVLVHSPMATEFSDLPSVPIVGGNANPLPFVFRSQEDGKLIWRPESTSIFLKMKISEKVCSIRKCKPYCTDCDDDTCGYYGDNCVWNELILAFHLPGNEPLRIPREKLLESLSGCDILEPYLREEETRLRQEGAQDIIRSLKAEPVERKILNPWNGSEPPC</sequence>
<proteinExistence type="predicted"/>
<accession>A0A1B8Y4L0</accession>
<reference evidence="1" key="1">
    <citation type="submission" date="2009-11" db="EMBL/GenBank/DDBJ databases">
        <authorList>
            <consortium name="US DOE Joint Genome Institute (JGI-PGF)"/>
            <person name="Ottilar R."/>
            <person name="Schmutz J."/>
            <person name="Salamov A."/>
            <person name="Cheng J.F."/>
            <person name="Lucas S."/>
            <person name="Pitluck S."/>
            <person name="Gundlach H."/>
            <person name="Guo Y."/>
            <person name="Haberer G."/>
            <person name="Nasrallah J."/>
            <person name="Mayer K.F.X."/>
            <person name="van de Peer Y."/>
            <person name="Weigel D."/>
            <person name="Grigoriev I.V."/>
        </authorList>
    </citation>
    <scope>NUCLEOTIDE SEQUENCE</scope>
    <source>
        <strain evidence="1">Nigerian</strain>
    </source>
</reference>
<protein>
    <submittedName>
        <fullName evidence="1">Uncharacterized protein</fullName>
    </submittedName>
</protein>
<dbReference type="AlphaFoldDB" id="A0A1B8Y4L0"/>
<name>A0A1B8Y4L0_XENTR</name>
<dbReference type="EMBL" id="KV460452">
    <property type="protein sequence ID" value="OCA17882.1"/>
    <property type="molecule type" value="Genomic_DNA"/>
</dbReference>
<reference evidence="1" key="3">
    <citation type="submission" date="2016-05" db="EMBL/GenBank/DDBJ databases">
        <title>WGS assembly of Xenopus tropicalis.</title>
        <authorList>
            <person name="Sessions A."/>
            <person name="Jenkins J."/>
            <person name="Mitros T."/>
            <person name="Lyons J.T."/>
            <person name="Dichmann D.S."/>
            <person name="Robert J."/>
            <person name="Harland R.M."/>
            <person name="Rokhsar D.S."/>
        </authorList>
    </citation>
    <scope>NUCLEOTIDE SEQUENCE</scope>
    <source>
        <strain evidence="1">Nigerian</strain>
    </source>
</reference>
<gene>
    <name evidence="1" type="ORF">XENTR_v90026410mg</name>
</gene>
<reference evidence="1" key="2">
    <citation type="journal article" date="2010" name="Science">
        <title>The genome of the Western clawed frog Xenopus tropicalis.</title>
        <authorList>
            <person name="Hellsten U."/>
            <person name="Harland R.M."/>
            <person name="Gilchrist M.J."/>
            <person name="Hendrix D."/>
            <person name="Jurka J."/>
            <person name="Kapitonov V."/>
            <person name="Ovcharenko I."/>
            <person name="Putnam N.H."/>
            <person name="Shu S."/>
            <person name="Taher L."/>
            <person name="Blitz I.L."/>
            <person name="Blumberg B."/>
            <person name="Dichmann D.S."/>
            <person name="Dubchak I."/>
            <person name="Amaya E."/>
            <person name="Detter J.C."/>
            <person name="Fletcher R."/>
            <person name="Gerhard D.S."/>
            <person name="Goodstein D."/>
            <person name="Graves T."/>
            <person name="Grigoriev I.V."/>
            <person name="Grimwood J."/>
            <person name="Kawashima T."/>
            <person name="Lindquist E."/>
            <person name="Lucas S.M."/>
            <person name="Mead P.E."/>
            <person name="Mitros T."/>
            <person name="Ogino H."/>
            <person name="Ohta Y."/>
            <person name="Poliakov A.V."/>
            <person name="Pollet N."/>
            <person name="Robert J."/>
            <person name="Salamov A."/>
            <person name="Sater A.K."/>
            <person name="Schmutz J."/>
            <person name="Terry A."/>
            <person name="Vize P.D."/>
            <person name="Warren W.C."/>
            <person name="Wells D."/>
            <person name="Wills A."/>
            <person name="Wilson R.K."/>
            <person name="Zimmerman L.B."/>
            <person name="Zorn A.M."/>
            <person name="Grainger R."/>
            <person name="Grammer T."/>
            <person name="Khokha M.K."/>
            <person name="Richardson P.M."/>
            <person name="Rokhsar D.S."/>
        </authorList>
    </citation>
    <scope>NUCLEOTIDE SEQUENCE [LARGE SCALE GENOMIC DNA]</scope>
    <source>
        <strain evidence="1">Nigerian</strain>
    </source>
</reference>